<accession>R9PDW4</accession>
<reference evidence="3" key="1">
    <citation type="journal article" date="2013" name="Genome Announc.">
        <title>Draft genome sequence of the basidiomycetous yeast-like fungus Pseudozyma hubeiensis SY62, which produces an abundant amount of the biosurfactant mannosylerythritol lipids.</title>
        <authorList>
            <person name="Konishi M."/>
            <person name="Hatada Y."/>
            <person name="Horiuchi J."/>
        </authorList>
    </citation>
    <scope>NUCLEOTIDE SEQUENCE [LARGE SCALE GENOMIC DNA]</scope>
    <source>
        <strain evidence="3">SY62</strain>
    </source>
</reference>
<evidence type="ECO:0000313" key="3">
    <source>
        <dbReference type="Proteomes" id="UP000014071"/>
    </source>
</evidence>
<dbReference type="HOGENOM" id="CLU_1603476_0_0_1"/>
<dbReference type="Proteomes" id="UP000014071">
    <property type="component" value="Unassembled WGS sequence"/>
</dbReference>
<dbReference type="EMBL" id="DF238831">
    <property type="protein sequence ID" value="GAC99546.1"/>
    <property type="molecule type" value="Genomic_DNA"/>
</dbReference>
<gene>
    <name evidence="2" type="ORF">PHSY_007148</name>
</gene>
<keyword evidence="1" id="KW-0472">Membrane</keyword>
<evidence type="ECO:0000256" key="1">
    <source>
        <dbReference type="SAM" id="Phobius"/>
    </source>
</evidence>
<feature type="transmembrane region" description="Helical" evidence="1">
    <location>
        <begin position="87"/>
        <end position="108"/>
    </location>
</feature>
<keyword evidence="3" id="KW-1185">Reference proteome</keyword>
<keyword evidence="1" id="KW-1133">Transmembrane helix</keyword>
<name>R9PDW4_PSEHS</name>
<organism evidence="2 3">
    <name type="scientific">Pseudozyma hubeiensis (strain SY62)</name>
    <name type="common">Yeast</name>
    <dbReference type="NCBI Taxonomy" id="1305764"/>
    <lineage>
        <taxon>Eukaryota</taxon>
        <taxon>Fungi</taxon>
        <taxon>Dikarya</taxon>
        <taxon>Basidiomycota</taxon>
        <taxon>Ustilaginomycotina</taxon>
        <taxon>Ustilaginomycetes</taxon>
        <taxon>Ustilaginales</taxon>
        <taxon>Ustilaginaceae</taxon>
        <taxon>Pseudozyma</taxon>
    </lineage>
</organism>
<protein>
    <submittedName>
        <fullName evidence="2">Trehalose synthase complex regulatory subunit</fullName>
    </submittedName>
</protein>
<keyword evidence="1" id="KW-0812">Transmembrane</keyword>
<feature type="transmembrane region" description="Helical" evidence="1">
    <location>
        <begin position="35"/>
        <end position="53"/>
    </location>
</feature>
<dbReference type="GeneID" id="24112412"/>
<proteinExistence type="predicted"/>
<evidence type="ECO:0000313" key="2">
    <source>
        <dbReference type="EMBL" id="GAC99546.1"/>
    </source>
</evidence>
<sequence>MPLSETATTSNRSVYSVDPKASLGLKSLTVRKSRTADEIFLAASFSFFWFWLFKLRTVLRCLQIRMTLTKCVEGSQTWSTQRVAQNWLPGCSALLLLLLLLLLAEFWAEPTADPEKRETCVENGGLGKWSCNWISWIVVCWSRLDCNTFRLPSDQSLDTSNCGNLR</sequence>
<dbReference type="AlphaFoldDB" id="R9PDW4"/>
<dbReference type="RefSeq" id="XP_012193133.1">
    <property type="nucleotide sequence ID" value="XM_012337743.1"/>
</dbReference>